<comment type="caution">
    <text evidence="3">The sequence shown here is derived from an EMBL/GenBank/DDBJ whole genome shotgun (WGS) entry which is preliminary data.</text>
</comment>
<dbReference type="InterPro" id="IPR051261">
    <property type="entry name" value="NLR"/>
</dbReference>
<reference evidence="3 4" key="1">
    <citation type="submission" date="2020-02" db="EMBL/GenBank/DDBJ databases">
        <title>A chromosome-scale genome assembly of the black bullhead catfish (Ameiurus melas).</title>
        <authorList>
            <person name="Wen M."/>
            <person name="Zham M."/>
            <person name="Cabau C."/>
            <person name="Klopp C."/>
            <person name="Donnadieu C."/>
            <person name="Roques C."/>
            <person name="Bouchez O."/>
            <person name="Lampietro C."/>
            <person name="Jouanno E."/>
            <person name="Herpin A."/>
            <person name="Louis A."/>
            <person name="Berthelot C."/>
            <person name="Parey E."/>
            <person name="Roest-Crollius H."/>
            <person name="Braasch I."/>
            <person name="Postlethwait J."/>
            <person name="Robinson-Rechavi M."/>
            <person name="Echchiki A."/>
            <person name="Begum T."/>
            <person name="Montfort J."/>
            <person name="Schartl M."/>
            <person name="Bobe J."/>
            <person name="Guiguen Y."/>
        </authorList>
    </citation>
    <scope>NUCLEOTIDE SEQUENCE [LARGE SCALE GENOMIC DNA]</scope>
    <source>
        <strain evidence="3">M_S1</strain>
        <tissue evidence="3">Blood</tissue>
    </source>
</reference>
<dbReference type="AlphaFoldDB" id="A0A7J6ARC4"/>
<organism evidence="3 4">
    <name type="scientific">Ameiurus melas</name>
    <name type="common">Black bullhead</name>
    <name type="synonym">Silurus melas</name>
    <dbReference type="NCBI Taxonomy" id="219545"/>
    <lineage>
        <taxon>Eukaryota</taxon>
        <taxon>Metazoa</taxon>
        <taxon>Chordata</taxon>
        <taxon>Craniata</taxon>
        <taxon>Vertebrata</taxon>
        <taxon>Euteleostomi</taxon>
        <taxon>Actinopterygii</taxon>
        <taxon>Neopterygii</taxon>
        <taxon>Teleostei</taxon>
        <taxon>Ostariophysi</taxon>
        <taxon>Siluriformes</taxon>
        <taxon>Ictaluridae</taxon>
        <taxon>Ameiurus</taxon>
    </lineage>
</organism>
<dbReference type="SMART" id="SM00368">
    <property type="entry name" value="LRR_RI"/>
    <property type="match status" value="1"/>
</dbReference>
<accession>A0A7J6ARC4</accession>
<evidence type="ECO:0000313" key="4">
    <source>
        <dbReference type="Proteomes" id="UP000593565"/>
    </source>
</evidence>
<dbReference type="EMBL" id="JAAGNN010000009">
    <property type="protein sequence ID" value="KAF4084679.1"/>
    <property type="molecule type" value="Genomic_DNA"/>
</dbReference>
<sequence>ESCRVLSSVLSSNSSRLRELNLSGNNLQDSGVKLLSAGLENPHCTLETLSLWECNL</sequence>
<name>A0A7J6ARC4_AMEME</name>
<dbReference type="Proteomes" id="UP000593565">
    <property type="component" value="Unassembled WGS sequence"/>
</dbReference>
<keyword evidence="2" id="KW-0677">Repeat</keyword>
<dbReference type="SUPFAM" id="SSF52047">
    <property type="entry name" value="RNI-like"/>
    <property type="match status" value="1"/>
</dbReference>
<dbReference type="PANTHER" id="PTHR24106">
    <property type="entry name" value="NACHT, LRR AND CARD DOMAINS-CONTAINING"/>
    <property type="match status" value="1"/>
</dbReference>
<feature type="non-terminal residue" evidence="3">
    <location>
        <position position="56"/>
    </location>
</feature>
<keyword evidence="1" id="KW-0433">Leucine-rich repeat</keyword>
<proteinExistence type="predicted"/>
<protein>
    <submittedName>
        <fullName evidence="3">Uncharacterized protein</fullName>
    </submittedName>
</protein>
<gene>
    <name evidence="3" type="ORF">AMELA_G00108740</name>
</gene>
<evidence type="ECO:0000256" key="1">
    <source>
        <dbReference type="ARBA" id="ARBA00022614"/>
    </source>
</evidence>
<dbReference type="Pfam" id="PF13516">
    <property type="entry name" value="LRR_6"/>
    <property type="match status" value="1"/>
</dbReference>
<dbReference type="InterPro" id="IPR001611">
    <property type="entry name" value="Leu-rich_rpt"/>
</dbReference>
<dbReference type="InterPro" id="IPR032675">
    <property type="entry name" value="LRR_dom_sf"/>
</dbReference>
<feature type="non-terminal residue" evidence="3">
    <location>
        <position position="1"/>
    </location>
</feature>
<keyword evidence="4" id="KW-1185">Reference proteome</keyword>
<evidence type="ECO:0000313" key="3">
    <source>
        <dbReference type="EMBL" id="KAF4084679.1"/>
    </source>
</evidence>
<evidence type="ECO:0000256" key="2">
    <source>
        <dbReference type="ARBA" id="ARBA00022737"/>
    </source>
</evidence>
<dbReference type="Gene3D" id="3.80.10.10">
    <property type="entry name" value="Ribonuclease Inhibitor"/>
    <property type="match status" value="1"/>
</dbReference>